<evidence type="ECO:0000313" key="2">
    <source>
        <dbReference type="Proteomes" id="UP000095200"/>
    </source>
</evidence>
<evidence type="ECO:0000313" key="1">
    <source>
        <dbReference type="EMBL" id="GAU07326.1"/>
    </source>
</evidence>
<dbReference type="Proteomes" id="UP000095200">
    <property type="component" value="Unassembled WGS sequence"/>
</dbReference>
<dbReference type="SUPFAM" id="SSF53448">
    <property type="entry name" value="Nucleotide-diphospho-sugar transferases"/>
    <property type="match status" value="1"/>
</dbReference>
<gene>
    <name evidence="1" type="ORF">DPF_0004</name>
</gene>
<sequence length="305" mass="36498">MSNDCKIALHVLLFDVDEFIDRFMENCTPFFDKIYAAYSEKSWGYKNLNIKNNTNINLIKEKFGDKITIIKGYWKTEEEQRNACIDQAIKDGYTHLAIQDVDEFYTEDVYPLMINTIKKNPDYDVYRTRCNTFWKTTEYILSYKGQHADNSIVFAINIIKGNRFIDKRNCALKTSLQLEEICYHLSYVRSDEYIHRKINTWAHAMDFDTERWFQNKWLRWYPGKRNLHPVEPDKWTKAIPFTGQLPEALRNFPIPENSIYSPTLTDRTKDLFVNVQEYTEKTWSRLKRSIKKRICSCYRLEESAR</sequence>
<reference evidence="2" key="1">
    <citation type="submission" date="2016-06" db="EMBL/GenBank/DDBJ databases">
        <title>Draft genome sequence of Desulfoplanes formicivorans strain Pf12B.</title>
        <authorList>
            <person name="Watanabe M."/>
            <person name="Kojima H."/>
            <person name="Fukui M."/>
        </authorList>
    </citation>
    <scope>NUCLEOTIDE SEQUENCE [LARGE SCALE GENOMIC DNA]</scope>
    <source>
        <strain evidence="2">Pf12B</strain>
    </source>
</reference>
<protein>
    <recommendedName>
        <fullName evidence="3">Glycosyltransferase 2-like domain-containing protein</fullName>
    </recommendedName>
</protein>
<comment type="caution">
    <text evidence="1">The sequence shown here is derived from an EMBL/GenBank/DDBJ whole genome shotgun (WGS) entry which is preliminary data.</text>
</comment>
<accession>A0A194ADW6</accession>
<organism evidence="1 2">
    <name type="scientific">Desulfoplanes formicivorans</name>
    <dbReference type="NCBI Taxonomy" id="1592317"/>
    <lineage>
        <taxon>Bacteria</taxon>
        <taxon>Pseudomonadati</taxon>
        <taxon>Thermodesulfobacteriota</taxon>
        <taxon>Desulfovibrionia</taxon>
        <taxon>Desulfovibrionales</taxon>
        <taxon>Desulfoplanaceae</taxon>
        <taxon>Desulfoplanes</taxon>
    </lineage>
</organism>
<dbReference type="AlphaFoldDB" id="A0A194ADW6"/>
<keyword evidence="2" id="KW-1185">Reference proteome</keyword>
<dbReference type="OrthoDB" id="8409923at2"/>
<proteinExistence type="predicted"/>
<dbReference type="EMBL" id="BDFE01000001">
    <property type="protein sequence ID" value="GAU07326.1"/>
    <property type="molecule type" value="Genomic_DNA"/>
</dbReference>
<name>A0A194ADW6_9BACT</name>
<dbReference type="RefSeq" id="WP_069856677.1">
    <property type="nucleotide sequence ID" value="NZ_BDFE01000001.1"/>
</dbReference>
<evidence type="ECO:0008006" key="3">
    <source>
        <dbReference type="Google" id="ProtNLM"/>
    </source>
</evidence>
<dbReference type="InterPro" id="IPR029044">
    <property type="entry name" value="Nucleotide-diphossugar_trans"/>
</dbReference>